<dbReference type="GO" id="GO:0042910">
    <property type="term" value="F:xenobiotic transmembrane transporter activity"/>
    <property type="evidence" value="ECO:0007669"/>
    <property type="project" value="InterPro"/>
</dbReference>
<dbReference type="OrthoDB" id="9811110at2"/>
<evidence type="ECO:0000313" key="12">
    <source>
        <dbReference type="Proteomes" id="UP000095594"/>
    </source>
</evidence>
<evidence type="ECO:0000256" key="6">
    <source>
        <dbReference type="ARBA" id="ARBA00022692"/>
    </source>
</evidence>
<evidence type="ECO:0000256" key="4">
    <source>
        <dbReference type="ARBA" id="ARBA00022448"/>
    </source>
</evidence>
<feature type="transmembrane region" description="Helical" evidence="10">
    <location>
        <begin position="363"/>
        <end position="381"/>
    </location>
</feature>
<dbReference type="NCBIfam" id="TIGR00797">
    <property type="entry name" value="matE"/>
    <property type="match status" value="1"/>
</dbReference>
<feature type="transmembrane region" description="Helical" evidence="10">
    <location>
        <begin position="95"/>
        <end position="118"/>
    </location>
</feature>
<dbReference type="InterPro" id="IPR048279">
    <property type="entry name" value="MdtK-like"/>
</dbReference>
<dbReference type="PANTHER" id="PTHR43823:SF3">
    <property type="entry name" value="MULTIDRUG EXPORT PROTEIN MEPA"/>
    <property type="match status" value="1"/>
</dbReference>
<dbReference type="CDD" id="cd13143">
    <property type="entry name" value="MATE_MepA_like"/>
    <property type="match status" value="1"/>
</dbReference>
<evidence type="ECO:0000256" key="5">
    <source>
        <dbReference type="ARBA" id="ARBA00022475"/>
    </source>
</evidence>
<dbReference type="InterPro" id="IPR045070">
    <property type="entry name" value="MATE_MepA-like"/>
</dbReference>
<dbReference type="Pfam" id="PF01554">
    <property type="entry name" value="MatE"/>
    <property type="match status" value="2"/>
</dbReference>
<evidence type="ECO:0000256" key="2">
    <source>
        <dbReference type="ARBA" id="ARBA00008417"/>
    </source>
</evidence>
<evidence type="ECO:0000256" key="9">
    <source>
        <dbReference type="ARBA" id="ARBA00023251"/>
    </source>
</evidence>
<evidence type="ECO:0000313" key="11">
    <source>
        <dbReference type="EMBL" id="CUO72642.1"/>
    </source>
</evidence>
<feature type="transmembrane region" description="Helical" evidence="10">
    <location>
        <begin position="167"/>
        <end position="190"/>
    </location>
</feature>
<dbReference type="GO" id="GO:0015297">
    <property type="term" value="F:antiporter activity"/>
    <property type="evidence" value="ECO:0007669"/>
    <property type="project" value="InterPro"/>
</dbReference>
<proteinExistence type="inferred from homology"/>
<feature type="transmembrane region" description="Helical" evidence="10">
    <location>
        <begin position="196"/>
        <end position="216"/>
    </location>
</feature>
<feature type="transmembrane region" description="Helical" evidence="10">
    <location>
        <begin position="48"/>
        <end position="74"/>
    </location>
</feature>
<dbReference type="RefSeq" id="WP_055266421.1">
    <property type="nucleotide sequence ID" value="NZ_CABIXQ010000014.1"/>
</dbReference>
<dbReference type="InterPro" id="IPR002528">
    <property type="entry name" value="MATE_fam"/>
</dbReference>
<keyword evidence="5" id="KW-1003">Cell membrane</keyword>
<evidence type="ECO:0000256" key="7">
    <source>
        <dbReference type="ARBA" id="ARBA00022989"/>
    </source>
</evidence>
<feature type="transmembrane region" description="Helical" evidence="10">
    <location>
        <begin position="236"/>
        <end position="260"/>
    </location>
</feature>
<keyword evidence="6 10" id="KW-0812">Transmembrane</keyword>
<accession>A0A174HCK6</accession>
<reference evidence="11 12" key="1">
    <citation type="submission" date="2015-09" db="EMBL/GenBank/DDBJ databases">
        <authorList>
            <consortium name="Pathogen Informatics"/>
        </authorList>
    </citation>
    <scope>NUCLEOTIDE SEQUENCE [LARGE SCALE GENOMIC DNA]</scope>
    <source>
        <strain evidence="11 12">2789STDY5834856</strain>
    </source>
</reference>
<feature type="transmembrane region" description="Helical" evidence="10">
    <location>
        <begin position="272"/>
        <end position="292"/>
    </location>
</feature>
<dbReference type="GO" id="GO:0005886">
    <property type="term" value="C:plasma membrane"/>
    <property type="evidence" value="ECO:0007669"/>
    <property type="project" value="UniProtKB-SubCell"/>
</dbReference>
<dbReference type="Proteomes" id="UP000095594">
    <property type="component" value="Unassembled WGS sequence"/>
</dbReference>
<keyword evidence="9" id="KW-0046">Antibiotic resistance</keyword>
<keyword evidence="7 10" id="KW-1133">Transmembrane helix</keyword>
<comment type="similarity">
    <text evidence="2">Belongs to the multi antimicrobial extrusion (MATE) (TC 2.A.66.1) family. MepA subfamily.</text>
</comment>
<dbReference type="InterPro" id="IPR051327">
    <property type="entry name" value="MATE_MepA_subfamily"/>
</dbReference>
<feature type="transmembrane region" description="Helical" evidence="10">
    <location>
        <begin position="15"/>
        <end position="36"/>
    </location>
</feature>
<protein>
    <recommendedName>
        <fullName evidence="3">Multidrug export protein MepA</fullName>
    </recommendedName>
</protein>
<dbReference type="AlphaFoldDB" id="A0A174HCK6"/>
<feature type="transmembrane region" description="Helical" evidence="10">
    <location>
        <begin position="418"/>
        <end position="438"/>
    </location>
</feature>
<evidence type="ECO:0000256" key="1">
    <source>
        <dbReference type="ARBA" id="ARBA00004651"/>
    </source>
</evidence>
<gene>
    <name evidence="11" type="primary">mepA_9</name>
    <name evidence="11" type="ORF">ERS852471_02137</name>
</gene>
<feature type="transmembrane region" description="Helical" evidence="10">
    <location>
        <begin position="393"/>
        <end position="412"/>
    </location>
</feature>
<keyword evidence="8 10" id="KW-0472">Membrane</keyword>
<comment type="subcellular location">
    <subcellularLocation>
        <location evidence="1">Cell membrane</location>
        <topology evidence="1">Multi-pass membrane protein</topology>
    </subcellularLocation>
</comment>
<dbReference type="EMBL" id="CYZX01000014">
    <property type="protein sequence ID" value="CUO72642.1"/>
    <property type="molecule type" value="Genomic_DNA"/>
</dbReference>
<feature type="transmembrane region" description="Helical" evidence="10">
    <location>
        <begin position="138"/>
        <end position="155"/>
    </location>
</feature>
<evidence type="ECO:0000256" key="3">
    <source>
        <dbReference type="ARBA" id="ARBA00022106"/>
    </source>
</evidence>
<dbReference type="GO" id="GO:0046677">
    <property type="term" value="P:response to antibiotic"/>
    <property type="evidence" value="ECO:0007669"/>
    <property type="project" value="UniProtKB-KW"/>
</dbReference>
<feature type="transmembrane region" description="Helical" evidence="10">
    <location>
        <begin position="318"/>
        <end position="343"/>
    </location>
</feature>
<sequence length="462" mass="49845">MSNQKYLAEESIGKLLLKYSIPAIIGMLVNALYNIVDRMFIGRIPEVGSLALTGVGITMPIMSILLAFGMLIGIGSTANISLNLGRGKKDVAEKLIGSAVTLSLIVGIAITAIGLIFINPILNIFGASSNTLFYAKEYITVILVGSTFNILSFALNSTVRADGNPKMASFTMIVGCLTNVVLDYVFVFMFNMGIKGAAFATVISQALTFFIILYYYTKGKSNLKLKIPNLKLQKSLIMMTFAIGIAPFATQIANSLVQVVANNALKTYGNDLAIGAMTVISSLNMVFMMPIFGINQGCQPIIGFNYGARKFERAKKTFIYATIAATIICSIGGILIQLFPQLAISIFNNDAELTGLAVKGLRIYLLMMPIVGINIVATSYYQSVGKAKMSMFVSLLRQVILLIPFTLILPKFMGLDGVWAAGACADLLSVVITIILIAKEFKSLNKLTIEENSQATLDVVIN</sequence>
<dbReference type="PANTHER" id="PTHR43823">
    <property type="entry name" value="SPORULATION PROTEIN YKVU"/>
    <property type="match status" value="1"/>
</dbReference>
<dbReference type="PIRSF" id="PIRSF006603">
    <property type="entry name" value="DinF"/>
    <property type="match status" value="1"/>
</dbReference>
<evidence type="ECO:0000256" key="10">
    <source>
        <dbReference type="SAM" id="Phobius"/>
    </source>
</evidence>
<evidence type="ECO:0000256" key="8">
    <source>
        <dbReference type="ARBA" id="ARBA00023136"/>
    </source>
</evidence>
<name>A0A174HCK6_9CLOT</name>
<organism evidence="11 12">
    <name type="scientific">Clostridium disporicum</name>
    <dbReference type="NCBI Taxonomy" id="84024"/>
    <lineage>
        <taxon>Bacteria</taxon>
        <taxon>Bacillati</taxon>
        <taxon>Bacillota</taxon>
        <taxon>Clostridia</taxon>
        <taxon>Eubacteriales</taxon>
        <taxon>Clostridiaceae</taxon>
        <taxon>Clostridium</taxon>
    </lineage>
</organism>
<keyword evidence="4" id="KW-0813">Transport</keyword>